<accession>A0A813MSQ3</accession>
<dbReference type="SUPFAM" id="SSF48371">
    <property type="entry name" value="ARM repeat"/>
    <property type="match status" value="1"/>
</dbReference>
<evidence type="ECO:0000256" key="2">
    <source>
        <dbReference type="ARBA" id="ARBA00022703"/>
    </source>
</evidence>
<evidence type="ECO:0000313" key="4">
    <source>
        <dbReference type="EMBL" id="CAF0728769.1"/>
    </source>
</evidence>
<sequence>MNDQTSETNGNDENKPIEMVTIDDLYRLYGVLADAKENAGEHVDTYLNIIKGTKGGTKEKLLASQFISRFFKYFPKQMAISIDAIFDLCEDEDINIRKSAIKDLATIGKDCSPEHLNRIADILTQLLQTEDQQEFHQVQTSLTTILKLNPKASLDEMFNQINTAELDQVRKRGIKFLCTKLPQFFSSASTDSSFSMFNKEIEDLLVKNVKNALNDCDAEEFILFIRLLASLSSMNTLQGRQDLVNIIMAQSELDKPFDHNDLERLMILLSCIQQALPLFSKNVNSNKYVNFYIENVMKIFNQISDETIRFEILKSFADLCSHYHTNQGHLAVPGIECVKSTDSQLSIIYDLLINYLPKPPVELVCQASESGGADENAEKLENKIIEETEARFNFSYVECFMYAFHVLAKSNQDFLNSLDNKERLKDFRLRLQYFAKGTQNYIKELRNTLINSSLNAKTSADNEENKIRRVALKVTTNIDALIKDLFHNPPAYKTSIVLSWKSSQSLEAQNNQQQMNKQTKRSLSVSGDESECSTRKKPERGIYQPPSGKYSTTTPSAQNLSNKRRTFSDNQRVRNFNRF</sequence>
<proteinExistence type="inferred from homology"/>
<feature type="compositionally biased region" description="Polar residues" evidence="3">
    <location>
        <begin position="568"/>
        <end position="579"/>
    </location>
</feature>
<comment type="similarity">
    <text evidence="1">Belongs to the API5 family.</text>
</comment>
<feature type="compositionally biased region" description="Polar residues" evidence="3">
    <location>
        <begin position="549"/>
        <end position="561"/>
    </location>
</feature>
<evidence type="ECO:0000256" key="3">
    <source>
        <dbReference type="SAM" id="MobiDB-lite"/>
    </source>
</evidence>
<dbReference type="InterPro" id="IPR011989">
    <property type="entry name" value="ARM-like"/>
</dbReference>
<evidence type="ECO:0000313" key="5">
    <source>
        <dbReference type="Proteomes" id="UP000663879"/>
    </source>
</evidence>
<keyword evidence="5" id="KW-1185">Reference proteome</keyword>
<evidence type="ECO:0008006" key="6">
    <source>
        <dbReference type="Google" id="ProtNLM"/>
    </source>
</evidence>
<dbReference type="PANTHER" id="PTHR12758">
    <property type="entry name" value="APOPTOSIS INHIBITOR 5-RELATED"/>
    <property type="match status" value="1"/>
</dbReference>
<dbReference type="EMBL" id="CAJNOC010000218">
    <property type="protein sequence ID" value="CAF0728769.1"/>
    <property type="molecule type" value="Genomic_DNA"/>
</dbReference>
<dbReference type="GO" id="GO:0005634">
    <property type="term" value="C:nucleus"/>
    <property type="evidence" value="ECO:0007669"/>
    <property type="project" value="TreeGrafter"/>
</dbReference>
<dbReference type="OrthoDB" id="19224at2759"/>
<reference evidence="4" key="1">
    <citation type="submission" date="2021-02" db="EMBL/GenBank/DDBJ databases">
        <authorList>
            <person name="Nowell W R."/>
        </authorList>
    </citation>
    <scope>NUCLEOTIDE SEQUENCE</scope>
    <source>
        <strain evidence="4">Ploen Becks lab</strain>
    </source>
</reference>
<dbReference type="Proteomes" id="UP000663879">
    <property type="component" value="Unassembled WGS sequence"/>
</dbReference>
<comment type="caution">
    <text evidence="4">The sequence shown here is derived from an EMBL/GenBank/DDBJ whole genome shotgun (WGS) entry which is preliminary data.</text>
</comment>
<dbReference type="InterPro" id="IPR016024">
    <property type="entry name" value="ARM-type_fold"/>
</dbReference>
<organism evidence="4 5">
    <name type="scientific">Brachionus calyciflorus</name>
    <dbReference type="NCBI Taxonomy" id="104777"/>
    <lineage>
        <taxon>Eukaryota</taxon>
        <taxon>Metazoa</taxon>
        <taxon>Spiralia</taxon>
        <taxon>Gnathifera</taxon>
        <taxon>Rotifera</taxon>
        <taxon>Eurotatoria</taxon>
        <taxon>Monogononta</taxon>
        <taxon>Pseudotrocha</taxon>
        <taxon>Ploima</taxon>
        <taxon>Brachionidae</taxon>
        <taxon>Brachionus</taxon>
    </lineage>
</organism>
<dbReference type="Gene3D" id="1.25.10.10">
    <property type="entry name" value="Leucine-rich Repeat Variant"/>
    <property type="match status" value="1"/>
</dbReference>
<dbReference type="GO" id="GO:0003723">
    <property type="term" value="F:RNA binding"/>
    <property type="evidence" value="ECO:0007669"/>
    <property type="project" value="TreeGrafter"/>
</dbReference>
<protein>
    <recommendedName>
        <fullName evidence="6">Apoptosis inhibitor 5</fullName>
    </recommendedName>
</protein>
<keyword evidence="2" id="KW-0053">Apoptosis</keyword>
<dbReference type="AlphaFoldDB" id="A0A813MSQ3"/>
<dbReference type="Pfam" id="PF05918">
    <property type="entry name" value="API5"/>
    <property type="match status" value="1"/>
</dbReference>
<dbReference type="GO" id="GO:0006915">
    <property type="term" value="P:apoptotic process"/>
    <property type="evidence" value="ECO:0007669"/>
    <property type="project" value="UniProtKB-KW"/>
</dbReference>
<name>A0A813MSQ3_9BILA</name>
<dbReference type="PANTHER" id="PTHR12758:SF19">
    <property type="entry name" value="APOPTOSIS INHIBITOR 5"/>
    <property type="match status" value="1"/>
</dbReference>
<dbReference type="GO" id="GO:0043066">
    <property type="term" value="P:negative regulation of apoptotic process"/>
    <property type="evidence" value="ECO:0007669"/>
    <property type="project" value="TreeGrafter"/>
</dbReference>
<gene>
    <name evidence="4" type="ORF">OXX778_LOCUS2698</name>
</gene>
<dbReference type="InterPro" id="IPR008383">
    <property type="entry name" value="API5"/>
</dbReference>
<evidence type="ECO:0000256" key="1">
    <source>
        <dbReference type="ARBA" id="ARBA00009515"/>
    </source>
</evidence>
<feature type="region of interest" description="Disordered" evidence="3">
    <location>
        <begin position="508"/>
        <end position="579"/>
    </location>
</feature>